<keyword evidence="2" id="KW-1185">Reference proteome</keyword>
<gene>
    <name evidence="1" type="ORF">G2W53_032647</name>
</gene>
<comment type="caution">
    <text evidence="1">The sequence shown here is derived from an EMBL/GenBank/DDBJ whole genome shotgun (WGS) entry which is preliminary data.</text>
</comment>
<sequence>MRYPELNARVDRGVTEWEGKGNGIHNRPIKCIAAATEPPLPSTTSTIAAGEELNLRGGMAMDNHVLDFLPPLLLASAV</sequence>
<accession>A0A834WAD8</accession>
<name>A0A834WAD8_9FABA</name>
<dbReference type="Proteomes" id="UP000634136">
    <property type="component" value="Unassembled WGS sequence"/>
</dbReference>
<reference evidence="1" key="1">
    <citation type="submission" date="2020-09" db="EMBL/GenBank/DDBJ databases">
        <title>Genome-Enabled Discovery of Anthraquinone Biosynthesis in Senna tora.</title>
        <authorList>
            <person name="Kang S.-H."/>
            <person name="Pandey R.P."/>
            <person name="Lee C.-M."/>
            <person name="Sim J.-S."/>
            <person name="Jeong J.-T."/>
            <person name="Choi B.-S."/>
            <person name="Jung M."/>
            <person name="Ginzburg D."/>
            <person name="Zhao K."/>
            <person name="Won S.Y."/>
            <person name="Oh T.-J."/>
            <person name="Yu Y."/>
            <person name="Kim N.-H."/>
            <person name="Lee O.R."/>
            <person name="Lee T.-H."/>
            <person name="Bashyal P."/>
            <person name="Kim T.-S."/>
            <person name="Lee W.-H."/>
            <person name="Kawkins C."/>
            <person name="Kim C.-K."/>
            <person name="Kim J.S."/>
            <person name="Ahn B.O."/>
            <person name="Rhee S.Y."/>
            <person name="Sohng J.K."/>
        </authorList>
    </citation>
    <scope>NUCLEOTIDE SEQUENCE</scope>
    <source>
        <tissue evidence="1">Leaf</tissue>
    </source>
</reference>
<dbReference type="AlphaFoldDB" id="A0A834WAD8"/>
<organism evidence="1 2">
    <name type="scientific">Senna tora</name>
    <dbReference type="NCBI Taxonomy" id="362788"/>
    <lineage>
        <taxon>Eukaryota</taxon>
        <taxon>Viridiplantae</taxon>
        <taxon>Streptophyta</taxon>
        <taxon>Embryophyta</taxon>
        <taxon>Tracheophyta</taxon>
        <taxon>Spermatophyta</taxon>
        <taxon>Magnoliopsida</taxon>
        <taxon>eudicotyledons</taxon>
        <taxon>Gunneridae</taxon>
        <taxon>Pentapetalae</taxon>
        <taxon>rosids</taxon>
        <taxon>fabids</taxon>
        <taxon>Fabales</taxon>
        <taxon>Fabaceae</taxon>
        <taxon>Caesalpinioideae</taxon>
        <taxon>Cassia clade</taxon>
        <taxon>Senna</taxon>
    </lineage>
</organism>
<proteinExistence type="predicted"/>
<protein>
    <submittedName>
        <fullName evidence="1">Uncharacterized protein</fullName>
    </submittedName>
</protein>
<evidence type="ECO:0000313" key="2">
    <source>
        <dbReference type="Proteomes" id="UP000634136"/>
    </source>
</evidence>
<dbReference type="EMBL" id="JAAIUW010000010">
    <property type="protein sequence ID" value="KAF7811671.1"/>
    <property type="molecule type" value="Genomic_DNA"/>
</dbReference>
<evidence type="ECO:0000313" key="1">
    <source>
        <dbReference type="EMBL" id="KAF7811671.1"/>
    </source>
</evidence>